<evidence type="ECO:0000256" key="8">
    <source>
        <dbReference type="SAM" id="SignalP"/>
    </source>
</evidence>
<dbReference type="RefSeq" id="XP_033584731.1">
    <property type="nucleotide sequence ID" value="XM_033726423.1"/>
</dbReference>
<comment type="similarity">
    <text evidence="5">Belongs to the SAT4 family.</text>
</comment>
<evidence type="ECO:0000256" key="3">
    <source>
        <dbReference type="ARBA" id="ARBA00022989"/>
    </source>
</evidence>
<gene>
    <name evidence="10 12" type="ORF">BDZ99DRAFT_530943</name>
</gene>
<accession>A0A6A6ZC19</accession>
<evidence type="ECO:0000313" key="12">
    <source>
        <dbReference type="RefSeq" id="XP_033584731.1"/>
    </source>
</evidence>
<evidence type="ECO:0000256" key="1">
    <source>
        <dbReference type="ARBA" id="ARBA00004141"/>
    </source>
</evidence>
<dbReference type="PANTHER" id="PTHR33048">
    <property type="entry name" value="PTH11-LIKE INTEGRAL MEMBRANE PROTEIN (AFU_ORTHOLOGUE AFUA_5G11245)"/>
    <property type="match status" value="1"/>
</dbReference>
<keyword evidence="8" id="KW-0732">Signal</keyword>
<evidence type="ECO:0000256" key="7">
    <source>
        <dbReference type="SAM" id="Phobius"/>
    </source>
</evidence>
<dbReference type="AlphaFoldDB" id="A0A6A6ZC19"/>
<reference evidence="10 12" key="1">
    <citation type="journal article" date="2020" name="Stud. Mycol.">
        <title>101 Dothideomycetes genomes: a test case for predicting lifestyles and emergence of pathogens.</title>
        <authorList>
            <person name="Haridas S."/>
            <person name="Albert R."/>
            <person name="Binder M."/>
            <person name="Bloem J."/>
            <person name="Labutti K."/>
            <person name="Salamov A."/>
            <person name="Andreopoulos B."/>
            <person name="Baker S."/>
            <person name="Barry K."/>
            <person name="Bills G."/>
            <person name="Bluhm B."/>
            <person name="Cannon C."/>
            <person name="Castanera R."/>
            <person name="Culley D."/>
            <person name="Daum C."/>
            <person name="Ezra D."/>
            <person name="Gonzalez J."/>
            <person name="Henrissat B."/>
            <person name="Kuo A."/>
            <person name="Liang C."/>
            <person name="Lipzen A."/>
            <person name="Lutzoni F."/>
            <person name="Magnuson J."/>
            <person name="Mondo S."/>
            <person name="Nolan M."/>
            <person name="Ohm R."/>
            <person name="Pangilinan J."/>
            <person name="Park H.-J."/>
            <person name="Ramirez L."/>
            <person name="Alfaro M."/>
            <person name="Sun H."/>
            <person name="Tritt A."/>
            <person name="Yoshinaga Y."/>
            <person name="Zwiers L.-H."/>
            <person name="Turgeon B."/>
            <person name="Goodwin S."/>
            <person name="Spatafora J."/>
            <person name="Crous P."/>
            <person name="Grigoriev I."/>
        </authorList>
    </citation>
    <scope>NUCLEOTIDE SEQUENCE</scope>
    <source>
        <strain evidence="10 12">CBS 304.34</strain>
    </source>
</reference>
<evidence type="ECO:0000313" key="11">
    <source>
        <dbReference type="Proteomes" id="UP000504636"/>
    </source>
</evidence>
<feature type="signal peptide" evidence="8">
    <location>
        <begin position="1"/>
        <end position="19"/>
    </location>
</feature>
<dbReference type="GO" id="GO:0016020">
    <property type="term" value="C:membrane"/>
    <property type="evidence" value="ECO:0007669"/>
    <property type="project" value="UniProtKB-SubCell"/>
</dbReference>
<dbReference type="PANTHER" id="PTHR33048:SF47">
    <property type="entry name" value="INTEGRAL MEMBRANE PROTEIN-RELATED"/>
    <property type="match status" value="1"/>
</dbReference>
<dbReference type="EMBL" id="MU003692">
    <property type="protein sequence ID" value="KAF2817767.1"/>
    <property type="molecule type" value="Genomic_DNA"/>
</dbReference>
<evidence type="ECO:0000259" key="9">
    <source>
        <dbReference type="Pfam" id="PF20684"/>
    </source>
</evidence>
<dbReference type="Pfam" id="PF20684">
    <property type="entry name" value="Fung_rhodopsin"/>
    <property type="match status" value="1"/>
</dbReference>
<protein>
    <recommendedName>
        <fullName evidence="9">Rhodopsin domain-containing protein</fullName>
    </recommendedName>
</protein>
<name>A0A6A6ZC19_9PEZI</name>
<dbReference type="Proteomes" id="UP000504636">
    <property type="component" value="Unplaced"/>
</dbReference>
<sequence length="238" mass="26068">MVVASILFILYSALVTVSTENGLGQPLSHILNQSSYAKAIKYVIIAQAVFLAAIAVASSAVAIFLLRLVVNKWQRGLLWSCIISHCIFNTLSILAVYLQCSPVDRLWDRQIPGAKCWKNAHALNYLASLLFRTGHTFVGVAYTHLAIWSSTELFCSMVFASIPILRLLYMAVVHGTYENASKSSSQRSRGYPLRDYGNHSTTNKSSLGAATTVHTAVRFQPHNASEESILGAPGKPRP</sequence>
<comment type="subcellular location">
    <subcellularLocation>
        <location evidence="1">Membrane</location>
        <topology evidence="1">Multi-pass membrane protein</topology>
    </subcellularLocation>
</comment>
<proteinExistence type="inferred from homology"/>
<feature type="transmembrane region" description="Helical" evidence="7">
    <location>
        <begin position="77"/>
        <end position="98"/>
    </location>
</feature>
<reference evidence="12" key="3">
    <citation type="submission" date="2025-04" db="UniProtKB">
        <authorList>
            <consortium name="RefSeq"/>
        </authorList>
    </citation>
    <scope>IDENTIFICATION</scope>
    <source>
        <strain evidence="12">CBS 304.34</strain>
    </source>
</reference>
<keyword evidence="3 7" id="KW-1133">Transmembrane helix</keyword>
<dbReference type="GeneID" id="54467316"/>
<feature type="domain" description="Rhodopsin" evidence="9">
    <location>
        <begin position="2"/>
        <end position="127"/>
    </location>
</feature>
<feature type="chain" id="PRO_5044629701" description="Rhodopsin domain-containing protein" evidence="8">
    <location>
        <begin position="20"/>
        <end position="238"/>
    </location>
</feature>
<keyword evidence="4 7" id="KW-0472">Membrane</keyword>
<feature type="transmembrane region" description="Helical" evidence="7">
    <location>
        <begin position="145"/>
        <end position="169"/>
    </location>
</feature>
<reference evidence="12" key="2">
    <citation type="submission" date="2020-04" db="EMBL/GenBank/DDBJ databases">
        <authorList>
            <consortium name="NCBI Genome Project"/>
        </authorList>
    </citation>
    <scope>NUCLEOTIDE SEQUENCE</scope>
    <source>
        <strain evidence="12">CBS 304.34</strain>
    </source>
</reference>
<dbReference type="InterPro" id="IPR049326">
    <property type="entry name" value="Rhodopsin_dom_fungi"/>
</dbReference>
<evidence type="ECO:0000256" key="4">
    <source>
        <dbReference type="ARBA" id="ARBA00023136"/>
    </source>
</evidence>
<evidence type="ECO:0000256" key="5">
    <source>
        <dbReference type="ARBA" id="ARBA00038359"/>
    </source>
</evidence>
<dbReference type="InterPro" id="IPR052337">
    <property type="entry name" value="SAT4-like"/>
</dbReference>
<feature type="transmembrane region" description="Helical" evidence="7">
    <location>
        <begin position="42"/>
        <end position="65"/>
    </location>
</feature>
<evidence type="ECO:0000256" key="6">
    <source>
        <dbReference type="SAM" id="MobiDB-lite"/>
    </source>
</evidence>
<keyword evidence="2 7" id="KW-0812">Transmembrane</keyword>
<keyword evidence="11" id="KW-1185">Reference proteome</keyword>
<evidence type="ECO:0000256" key="2">
    <source>
        <dbReference type="ARBA" id="ARBA00022692"/>
    </source>
</evidence>
<organism evidence="10">
    <name type="scientific">Mytilinidion resinicola</name>
    <dbReference type="NCBI Taxonomy" id="574789"/>
    <lineage>
        <taxon>Eukaryota</taxon>
        <taxon>Fungi</taxon>
        <taxon>Dikarya</taxon>
        <taxon>Ascomycota</taxon>
        <taxon>Pezizomycotina</taxon>
        <taxon>Dothideomycetes</taxon>
        <taxon>Pleosporomycetidae</taxon>
        <taxon>Mytilinidiales</taxon>
        <taxon>Mytilinidiaceae</taxon>
        <taxon>Mytilinidion</taxon>
    </lineage>
</organism>
<evidence type="ECO:0000313" key="10">
    <source>
        <dbReference type="EMBL" id="KAF2817767.1"/>
    </source>
</evidence>
<dbReference type="OrthoDB" id="5417844at2759"/>
<feature type="region of interest" description="Disordered" evidence="6">
    <location>
        <begin position="219"/>
        <end position="238"/>
    </location>
</feature>